<name>A0A7S7SK82_PALFE</name>
<organism evidence="2 3">
    <name type="scientific">Paludibaculum fermentans</name>
    <dbReference type="NCBI Taxonomy" id="1473598"/>
    <lineage>
        <taxon>Bacteria</taxon>
        <taxon>Pseudomonadati</taxon>
        <taxon>Acidobacteriota</taxon>
        <taxon>Terriglobia</taxon>
        <taxon>Bryobacterales</taxon>
        <taxon>Bryobacteraceae</taxon>
        <taxon>Paludibaculum</taxon>
    </lineage>
</organism>
<dbReference type="InterPro" id="IPR015867">
    <property type="entry name" value="N-reg_PII/ATP_PRibTrfase_C"/>
</dbReference>
<dbReference type="PANTHER" id="PTHR35983:SF1">
    <property type="entry name" value="UPF0166 PROTEIN TM_0021"/>
    <property type="match status" value="1"/>
</dbReference>
<sequence length="115" mass="12728">MNIPEDAVQLRIFLGENDRCGHRPLYEAIVLKARELQLAGATVLRGPMGFGQSSRLHTAKLERLSEDMPFLVEIVDSKEKIEAFLPVLDGMVTASSSSVLVTWEGVKVLRYGKVS</sequence>
<dbReference type="Pfam" id="PF02641">
    <property type="entry name" value="DUF190"/>
    <property type="match status" value="1"/>
</dbReference>
<dbReference type="InterPro" id="IPR003793">
    <property type="entry name" value="UPF0166"/>
</dbReference>
<proteinExistence type="inferred from homology"/>
<dbReference type="Gene3D" id="3.30.70.120">
    <property type="match status" value="1"/>
</dbReference>
<comment type="similarity">
    <text evidence="1">Belongs to the UPF0166 family.</text>
</comment>
<dbReference type="PANTHER" id="PTHR35983">
    <property type="entry name" value="UPF0166 PROTEIN TM_0021"/>
    <property type="match status" value="1"/>
</dbReference>
<dbReference type="KEGG" id="pfer:IRI77_32830"/>
<keyword evidence="3" id="KW-1185">Reference proteome</keyword>
<dbReference type="EMBL" id="CP063849">
    <property type="protein sequence ID" value="QOY87488.1"/>
    <property type="molecule type" value="Genomic_DNA"/>
</dbReference>
<reference evidence="2 3" key="1">
    <citation type="submission" date="2020-10" db="EMBL/GenBank/DDBJ databases">
        <title>Complete genome sequence of Paludibaculum fermentans P105T, a facultatively anaerobic acidobacterium capable of dissimilatory Fe(III) reduction.</title>
        <authorList>
            <person name="Dedysh S.N."/>
            <person name="Beletsky A.V."/>
            <person name="Kulichevskaya I.S."/>
            <person name="Mardanov A.V."/>
            <person name="Ravin N.V."/>
        </authorList>
    </citation>
    <scope>NUCLEOTIDE SEQUENCE [LARGE SCALE GENOMIC DNA]</scope>
    <source>
        <strain evidence="2 3">P105</strain>
    </source>
</reference>
<evidence type="ECO:0000313" key="2">
    <source>
        <dbReference type="EMBL" id="QOY87488.1"/>
    </source>
</evidence>
<dbReference type="AlphaFoldDB" id="A0A7S7SK82"/>
<gene>
    <name evidence="2" type="ORF">IRI77_32830</name>
</gene>
<evidence type="ECO:0000313" key="3">
    <source>
        <dbReference type="Proteomes" id="UP000593892"/>
    </source>
</evidence>
<evidence type="ECO:0000256" key="1">
    <source>
        <dbReference type="ARBA" id="ARBA00010554"/>
    </source>
</evidence>
<accession>A0A7S7SK82</accession>
<dbReference type="SUPFAM" id="SSF54913">
    <property type="entry name" value="GlnB-like"/>
    <property type="match status" value="1"/>
</dbReference>
<dbReference type="Proteomes" id="UP000593892">
    <property type="component" value="Chromosome"/>
</dbReference>
<protein>
    <submittedName>
        <fullName evidence="2">DUF190 domain-containing protein</fullName>
    </submittedName>
</protein>
<dbReference type="RefSeq" id="WP_194449157.1">
    <property type="nucleotide sequence ID" value="NZ_CP063849.1"/>
</dbReference>
<dbReference type="InterPro" id="IPR011322">
    <property type="entry name" value="N-reg_PII-like_a/b"/>
</dbReference>